<dbReference type="Proteomes" id="UP000694387">
    <property type="component" value="Chromosome 10"/>
</dbReference>
<evidence type="ECO:0000313" key="2">
    <source>
        <dbReference type="Ensembl" id="ENSEASP00005046107.1"/>
    </source>
</evidence>
<feature type="region of interest" description="Disordered" evidence="1">
    <location>
        <begin position="15"/>
        <end position="52"/>
    </location>
</feature>
<keyword evidence="3" id="KW-1185">Reference proteome</keyword>
<proteinExistence type="predicted"/>
<reference evidence="2 3" key="1">
    <citation type="journal article" date="2020" name="Nat. Commun.">
        <title>Donkey genomes provide new insights into domestication and selection for coat color.</title>
        <authorList>
            <person name="Wang"/>
            <person name="C."/>
            <person name="Li"/>
            <person name="H."/>
            <person name="Guo"/>
            <person name="Y."/>
            <person name="Huang"/>
            <person name="J."/>
            <person name="Sun"/>
            <person name="Y."/>
            <person name="Min"/>
            <person name="J."/>
            <person name="Wang"/>
            <person name="J."/>
            <person name="Fang"/>
            <person name="X."/>
            <person name="Zhao"/>
            <person name="Z."/>
            <person name="Wang"/>
            <person name="S."/>
            <person name="Zhang"/>
            <person name="Y."/>
            <person name="Liu"/>
            <person name="Q."/>
            <person name="Jiang"/>
            <person name="Q."/>
            <person name="Wang"/>
            <person name="X."/>
            <person name="Guo"/>
            <person name="Y."/>
            <person name="Yang"/>
            <person name="C."/>
            <person name="Wang"/>
            <person name="Y."/>
            <person name="Tian"/>
            <person name="F."/>
            <person name="Zhuang"/>
            <person name="G."/>
            <person name="Fan"/>
            <person name="Y."/>
            <person name="Gao"/>
            <person name="Q."/>
            <person name="Li"/>
            <person name="Y."/>
            <person name="Ju"/>
            <person name="Z."/>
            <person name="Li"/>
            <person name="J."/>
            <person name="Li"/>
            <person name="R."/>
            <person name="Hou"/>
            <person name="M."/>
            <person name="Yang"/>
            <person name="G."/>
            <person name="Liu"/>
            <person name="G."/>
            <person name="Liu"/>
            <person name="W."/>
            <person name="Guo"/>
            <person name="J."/>
            <person name="Pan"/>
            <person name="S."/>
            <person name="Fan"/>
            <person name="G."/>
            <person name="Zhang"/>
            <person name="W."/>
            <person name="Zhang"/>
            <person name="R."/>
            <person name="Yu"/>
            <person name="J."/>
            <person name="Zhang"/>
            <person name="X."/>
            <person name="Yin"/>
            <person name="Q."/>
            <person name="Ji"/>
            <person name="C."/>
            <person name="Jin"/>
            <person name="Y."/>
            <person name="Yue"/>
            <person name="G."/>
            <person name="Liu"/>
            <person name="M."/>
            <person name="Xu"/>
            <person name="J."/>
            <person name="Liu"/>
            <person name="S."/>
            <person name="Jordana"/>
            <person name="J."/>
            <person name="Noce"/>
            <person name="A."/>
            <person name="Amills"/>
            <person name="M."/>
            <person name="Wu"/>
            <person name="D.D."/>
            <person name="Li"/>
            <person name="S."/>
            <person name="Zhou"/>
            <person name="X. and Zhong"/>
            <person name="J."/>
        </authorList>
    </citation>
    <scope>NUCLEOTIDE SEQUENCE [LARGE SCALE GENOMIC DNA]</scope>
</reference>
<dbReference type="Ensembl" id="ENSEAST00005062973.1">
    <property type="protein sequence ID" value="ENSEASP00005046107.1"/>
    <property type="gene ID" value="ENSEASG00005032550.1"/>
</dbReference>
<evidence type="ECO:0000313" key="3">
    <source>
        <dbReference type="Proteomes" id="UP000694387"/>
    </source>
</evidence>
<feature type="compositionally biased region" description="Pro residues" evidence="1">
    <location>
        <begin position="25"/>
        <end position="34"/>
    </location>
</feature>
<sequence length="65" mass="7322">MWNLLNLDSFHFEKKNEIEEAPEASPEPSPPPPSFSREERGAGNGVNNWSCPCEEASIKSQWYGV</sequence>
<dbReference type="AlphaFoldDB" id="A0A9L0J7W8"/>
<protein>
    <submittedName>
        <fullName evidence="2">Uncharacterized protein</fullName>
    </submittedName>
</protein>
<name>A0A9L0J7W8_EQUAS</name>
<reference evidence="2" key="2">
    <citation type="submission" date="2025-08" db="UniProtKB">
        <authorList>
            <consortium name="Ensembl"/>
        </authorList>
    </citation>
    <scope>IDENTIFICATION</scope>
</reference>
<organism evidence="2 3">
    <name type="scientific">Equus asinus</name>
    <name type="common">Donkey</name>
    <name type="synonym">Equus africanus asinus</name>
    <dbReference type="NCBI Taxonomy" id="9793"/>
    <lineage>
        <taxon>Eukaryota</taxon>
        <taxon>Metazoa</taxon>
        <taxon>Chordata</taxon>
        <taxon>Craniata</taxon>
        <taxon>Vertebrata</taxon>
        <taxon>Euteleostomi</taxon>
        <taxon>Mammalia</taxon>
        <taxon>Eutheria</taxon>
        <taxon>Laurasiatheria</taxon>
        <taxon>Perissodactyla</taxon>
        <taxon>Equidae</taxon>
        <taxon>Equus</taxon>
    </lineage>
</organism>
<reference evidence="2" key="3">
    <citation type="submission" date="2025-09" db="UniProtKB">
        <authorList>
            <consortium name="Ensembl"/>
        </authorList>
    </citation>
    <scope>IDENTIFICATION</scope>
</reference>
<evidence type="ECO:0000256" key="1">
    <source>
        <dbReference type="SAM" id="MobiDB-lite"/>
    </source>
</evidence>
<accession>A0A9L0J7W8</accession>